<evidence type="ECO:0000313" key="3">
    <source>
        <dbReference type="Proteomes" id="UP000435304"/>
    </source>
</evidence>
<keyword evidence="3" id="KW-1185">Reference proteome</keyword>
<proteinExistence type="predicted"/>
<evidence type="ECO:0000313" key="2">
    <source>
        <dbReference type="EMBL" id="MVA76908.1"/>
    </source>
</evidence>
<gene>
    <name evidence="2" type="ORF">GC722_12865</name>
</gene>
<keyword evidence="1" id="KW-0472">Membrane</keyword>
<feature type="transmembrane region" description="Helical" evidence="1">
    <location>
        <begin position="23"/>
        <end position="43"/>
    </location>
</feature>
<dbReference type="Proteomes" id="UP000435304">
    <property type="component" value="Unassembled WGS sequence"/>
</dbReference>
<dbReference type="RefSeq" id="WP_331714784.1">
    <property type="nucleotide sequence ID" value="NZ_WPCU01000008.1"/>
</dbReference>
<accession>A0A6A9UW25</accession>
<dbReference type="EMBL" id="WPCU01000008">
    <property type="protein sequence ID" value="MVA76908.1"/>
    <property type="molecule type" value="Genomic_DNA"/>
</dbReference>
<comment type="caution">
    <text evidence="2">The sequence shown here is derived from an EMBL/GenBank/DDBJ whole genome shotgun (WGS) entry which is preliminary data.</text>
</comment>
<feature type="transmembrane region" description="Helical" evidence="1">
    <location>
        <begin position="55"/>
        <end position="74"/>
    </location>
</feature>
<protein>
    <submittedName>
        <fullName evidence="2">Uncharacterized protein</fullName>
    </submittedName>
</protein>
<name>A0A6A9UW25_9ACTN</name>
<sequence>MSETNDAPGAHVEKVGGFDIRNFIGVLIGIYGLVLLVWGLFFFDDVEAGKTGGVNANLWAGIGMLVFAAAFVLWSRLRPLKILVAENEAGAEAPKDIAPTD</sequence>
<organism evidence="2 3">
    <name type="scientific">Auraticoccus cholistanensis</name>
    <dbReference type="NCBI Taxonomy" id="2656650"/>
    <lineage>
        <taxon>Bacteria</taxon>
        <taxon>Bacillati</taxon>
        <taxon>Actinomycetota</taxon>
        <taxon>Actinomycetes</taxon>
        <taxon>Propionibacteriales</taxon>
        <taxon>Propionibacteriaceae</taxon>
        <taxon>Auraticoccus</taxon>
    </lineage>
</organism>
<keyword evidence="1" id="KW-0812">Transmembrane</keyword>
<keyword evidence="1" id="KW-1133">Transmembrane helix</keyword>
<evidence type="ECO:0000256" key="1">
    <source>
        <dbReference type="SAM" id="Phobius"/>
    </source>
</evidence>
<reference evidence="2 3" key="1">
    <citation type="submission" date="2019-12" db="EMBL/GenBank/DDBJ databases">
        <title>Auraticoccus cholistani sp. nov., an actinomycete isolated from soil of Cholistan desert.</title>
        <authorList>
            <person name="Cheema M.T."/>
        </authorList>
    </citation>
    <scope>NUCLEOTIDE SEQUENCE [LARGE SCALE GENOMIC DNA]</scope>
    <source>
        <strain evidence="2 3">F435</strain>
    </source>
</reference>
<dbReference type="AlphaFoldDB" id="A0A6A9UW25"/>